<evidence type="ECO:0000256" key="1">
    <source>
        <dbReference type="PROSITE-ProRule" id="PRU00266"/>
    </source>
</evidence>
<dbReference type="CDD" id="cd00048">
    <property type="entry name" value="DSRM_SF"/>
    <property type="match status" value="1"/>
</dbReference>
<dbReference type="PROSITE" id="PS50137">
    <property type="entry name" value="DS_RBD"/>
    <property type="match status" value="1"/>
</dbReference>
<dbReference type="SUPFAM" id="SSF54768">
    <property type="entry name" value="dsRNA-binding domain-like"/>
    <property type="match status" value="1"/>
</dbReference>
<dbReference type="Gene3D" id="3.30.160.20">
    <property type="match status" value="1"/>
</dbReference>
<gene>
    <name evidence="3" type="ORF">K503DRAFT_870006</name>
</gene>
<dbReference type="OrthoDB" id="112668at2759"/>
<dbReference type="InterPro" id="IPR014720">
    <property type="entry name" value="dsRBD_dom"/>
</dbReference>
<protein>
    <recommendedName>
        <fullName evidence="2">DRBM domain-containing protein</fullName>
    </recommendedName>
</protein>
<dbReference type="GO" id="GO:0003723">
    <property type="term" value="F:RNA binding"/>
    <property type="evidence" value="ECO:0007669"/>
    <property type="project" value="UniProtKB-UniRule"/>
</dbReference>
<evidence type="ECO:0000259" key="2">
    <source>
        <dbReference type="PROSITE" id="PS50137"/>
    </source>
</evidence>
<reference evidence="3 4" key="1">
    <citation type="submission" date="2016-06" db="EMBL/GenBank/DDBJ databases">
        <title>Comparative genomics of the ectomycorrhizal sister species Rhizopogon vinicolor and Rhizopogon vesiculosus (Basidiomycota: Boletales) reveals a divergence of the mating type B locus.</title>
        <authorList>
            <consortium name="DOE Joint Genome Institute"/>
            <person name="Mujic A.B."/>
            <person name="Kuo A."/>
            <person name="Tritt A."/>
            <person name="Lipzen A."/>
            <person name="Chen C."/>
            <person name="Johnson J."/>
            <person name="Sharma A."/>
            <person name="Barry K."/>
            <person name="Grigoriev I.V."/>
            <person name="Spatafora J.W."/>
        </authorList>
    </citation>
    <scope>NUCLEOTIDE SEQUENCE [LARGE SCALE GENOMIC DNA]</scope>
    <source>
        <strain evidence="3 4">AM-OR11-026</strain>
    </source>
</reference>
<organism evidence="3 4">
    <name type="scientific">Rhizopogon vinicolor AM-OR11-026</name>
    <dbReference type="NCBI Taxonomy" id="1314800"/>
    <lineage>
        <taxon>Eukaryota</taxon>
        <taxon>Fungi</taxon>
        <taxon>Dikarya</taxon>
        <taxon>Basidiomycota</taxon>
        <taxon>Agaricomycotina</taxon>
        <taxon>Agaricomycetes</taxon>
        <taxon>Agaricomycetidae</taxon>
        <taxon>Boletales</taxon>
        <taxon>Suillineae</taxon>
        <taxon>Rhizopogonaceae</taxon>
        <taxon>Rhizopogon</taxon>
    </lineage>
</organism>
<evidence type="ECO:0000313" key="3">
    <source>
        <dbReference type="EMBL" id="OAX32698.1"/>
    </source>
</evidence>
<evidence type="ECO:0000313" key="4">
    <source>
        <dbReference type="Proteomes" id="UP000092154"/>
    </source>
</evidence>
<keyword evidence="1" id="KW-0694">RNA-binding</keyword>
<sequence>MTGGLPDSSHLSTKDVLLHFISFTSTSTSRHLRLHVYGRNELAIYPKQSDDPRTLLNNELQSKYGRAMESHVRREIWSSGSPSSPMWHATIYIDDMNYGHYSAPTKSAAQDEAARQAYNNLRRERMAIGGY</sequence>
<dbReference type="AlphaFoldDB" id="A0A1B7MJE0"/>
<feature type="domain" description="DRBM" evidence="2">
    <location>
        <begin position="51"/>
        <end position="123"/>
    </location>
</feature>
<proteinExistence type="predicted"/>
<keyword evidence="4" id="KW-1185">Reference proteome</keyword>
<dbReference type="Proteomes" id="UP000092154">
    <property type="component" value="Unassembled WGS sequence"/>
</dbReference>
<accession>A0A1B7MJE0</accession>
<dbReference type="InParanoid" id="A0A1B7MJE0"/>
<dbReference type="EMBL" id="KV448938">
    <property type="protein sequence ID" value="OAX32698.1"/>
    <property type="molecule type" value="Genomic_DNA"/>
</dbReference>
<dbReference type="Pfam" id="PF00035">
    <property type="entry name" value="dsrm"/>
    <property type="match status" value="1"/>
</dbReference>
<name>A0A1B7MJE0_9AGAM</name>